<keyword evidence="1" id="KW-0812">Transmembrane</keyword>
<feature type="transmembrane region" description="Helical" evidence="1">
    <location>
        <begin position="79"/>
        <end position="99"/>
    </location>
</feature>
<dbReference type="Proteomes" id="UP000315525">
    <property type="component" value="Unassembled WGS sequence"/>
</dbReference>
<evidence type="ECO:0000313" key="3">
    <source>
        <dbReference type="EMBL" id="TET45617.1"/>
    </source>
</evidence>
<accession>A0A523USU5</accession>
<dbReference type="AlphaFoldDB" id="A0A523USU5"/>
<evidence type="ECO:0000259" key="2">
    <source>
        <dbReference type="Pfam" id="PF13490"/>
    </source>
</evidence>
<proteinExistence type="predicted"/>
<feature type="transmembrane region" description="Helical" evidence="1">
    <location>
        <begin position="152"/>
        <end position="175"/>
    </location>
</feature>
<gene>
    <name evidence="3" type="ORF">E3J62_06955</name>
</gene>
<dbReference type="Pfam" id="PF13490">
    <property type="entry name" value="zf-HC2"/>
    <property type="match status" value="1"/>
</dbReference>
<organism evidence="3 4">
    <name type="scientific">candidate division TA06 bacterium</name>
    <dbReference type="NCBI Taxonomy" id="2250710"/>
    <lineage>
        <taxon>Bacteria</taxon>
        <taxon>Bacteria division TA06</taxon>
    </lineage>
</organism>
<sequence>MERLCDKIDAYEDGELTGEEGVLFEKHMESCPLCRRELDWLRSLNTLFSKMPVKRPPRGIEQAVLTALGFERKPVWTGVLGWATSGIVGAWIVLLGFLVREAALKSITPTAKGLAGIPSLFEALGHGLHAALNLLKPVGLVLTALVKATSYVPVSGIAVLAVAVGLMAAFGIWYTTREVGYARAKI</sequence>
<keyword evidence="1" id="KW-0472">Membrane</keyword>
<keyword evidence="1" id="KW-1133">Transmembrane helix</keyword>
<feature type="domain" description="Putative zinc-finger" evidence="2">
    <location>
        <begin position="6"/>
        <end position="35"/>
    </location>
</feature>
<dbReference type="InterPro" id="IPR041916">
    <property type="entry name" value="Anti_sigma_zinc_sf"/>
</dbReference>
<dbReference type="InterPro" id="IPR027383">
    <property type="entry name" value="Znf_put"/>
</dbReference>
<comment type="caution">
    <text evidence="3">The sequence shown here is derived from an EMBL/GenBank/DDBJ whole genome shotgun (WGS) entry which is preliminary data.</text>
</comment>
<dbReference type="EMBL" id="SOJN01000079">
    <property type="protein sequence ID" value="TET45617.1"/>
    <property type="molecule type" value="Genomic_DNA"/>
</dbReference>
<evidence type="ECO:0000256" key="1">
    <source>
        <dbReference type="SAM" id="Phobius"/>
    </source>
</evidence>
<dbReference type="Gene3D" id="1.10.10.1320">
    <property type="entry name" value="Anti-sigma factor, zinc-finger domain"/>
    <property type="match status" value="1"/>
</dbReference>
<evidence type="ECO:0000313" key="4">
    <source>
        <dbReference type="Proteomes" id="UP000315525"/>
    </source>
</evidence>
<name>A0A523USU5_UNCT6</name>
<protein>
    <recommendedName>
        <fullName evidence="2">Putative zinc-finger domain-containing protein</fullName>
    </recommendedName>
</protein>
<reference evidence="3 4" key="1">
    <citation type="submission" date="2019-03" db="EMBL/GenBank/DDBJ databases">
        <title>Metabolic potential of uncultured bacteria and archaea associated with petroleum seepage in deep-sea sediments.</title>
        <authorList>
            <person name="Dong X."/>
            <person name="Hubert C."/>
        </authorList>
    </citation>
    <scope>NUCLEOTIDE SEQUENCE [LARGE SCALE GENOMIC DNA]</scope>
    <source>
        <strain evidence="3">E44_bin18</strain>
    </source>
</reference>